<reference evidence="3" key="1">
    <citation type="submission" date="2016-03" db="EMBL/GenBank/DDBJ databases">
        <title>Complete genome sequence of Solimmundus cernigliae, representing a novel lineage of polycyclic aromatic hydrocarbon degraders within the Gammaproteobacteria.</title>
        <authorList>
            <person name="Singleton D.R."/>
            <person name="Dickey A.N."/>
            <person name="Scholl E.H."/>
            <person name="Wright F.A."/>
            <person name="Aitken M.D."/>
        </authorList>
    </citation>
    <scope>NUCLEOTIDE SEQUENCE [LARGE SCALE GENOMIC DNA]</scope>
    <source>
        <strain evidence="3">TR3.2</strain>
    </source>
</reference>
<dbReference type="Pfam" id="PF00016">
    <property type="entry name" value="RuBisCO_large"/>
    <property type="match status" value="1"/>
</dbReference>
<organism evidence="2 3">
    <name type="scientific">Immundisolibacter cernigliae</name>
    <dbReference type="NCBI Taxonomy" id="1810504"/>
    <lineage>
        <taxon>Bacteria</taxon>
        <taxon>Pseudomonadati</taxon>
        <taxon>Pseudomonadota</taxon>
        <taxon>Gammaproteobacteria</taxon>
        <taxon>Immundisolibacterales</taxon>
        <taxon>Immundisolibacteraceae</taxon>
        <taxon>Immundisolibacter</taxon>
    </lineage>
</organism>
<proteinExistence type="predicted"/>
<dbReference type="InterPro" id="IPR000685">
    <property type="entry name" value="RuBisCO_lsu_C"/>
</dbReference>
<dbReference type="CDD" id="cd08210">
    <property type="entry name" value="RLP_RrRLP"/>
    <property type="match status" value="1"/>
</dbReference>
<evidence type="ECO:0000313" key="3">
    <source>
        <dbReference type="Proteomes" id="UP000092952"/>
    </source>
</evidence>
<dbReference type="InParanoid" id="A0A1B1YX58"/>
<dbReference type="EMBL" id="CP014671">
    <property type="protein sequence ID" value="ANX05372.1"/>
    <property type="molecule type" value="Genomic_DNA"/>
</dbReference>
<dbReference type="Gene3D" id="3.20.20.110">
    <property type="entry name" value="Ribulose bisphosphate carboxylase, large subunit, C-terminal domain"/>
    <property type="match status" value="1"/>
</dbReference>
<dbReference type="AlphaFoldDB" id="A0A1B1YX58"/>
<name>A0A1B1YX58_9GAMM</name>
<dbReference type="GO" id="GO:0000287">
    <property type="term" value="F:magnesium ion binding"/>
    <property type="evidence" value="ECO:0007669"/>
    <property type="project" value="InterPro"/>
</dbReference>
<dbReference type="SUPFAM" id="SSF51649">
    <property type="entry name" value="RuBisCo, C-terminal domain"/>
    <property type="match status" value="1"/>
</dbReference>
<dbReference type="InterPro" id="IPR036376">
    <property type="entry name" value="RuBisCO_lsu_C_sf"/>
</dbReference>
<keyword evidence="3" id="KW-1185">Reference proteome</keyword>
<evidence type="ECO:0000313" key="2">
    <source>
        <dbReference type="EMBL" id="ANX05372.1"/>
    </source>
</evidence>
<dbReference type="KEGG" id="gbi:PG2T_15060"/>
<dbReference type="GO" id="GO:0015977">
    <property type="term" value="P:carbon fixation"/>
    <property type="evidence" value="ECO:0007669"/>
    <property type="project" value="InterPro"/>
</dbReference>
<dbReference type="STRING" id="1810504.PG2T_15060"/>
<dbReference type="GO" id="GO:0016984">
    <property type="term" value="F:ribulose-bisphosphate carboxylase activity"/>
    <property type="evidence" value="ECO:0007669"/>
    <property type="project" value="InterPro"/>
</dbReference>
<dbReference type="Gene3D" id="3.30.70.150">
    <property type="entry name" value="RuBisCO large subunit, N-terminal domain"/>
    <property type="match status" value="1"/>
</dbReference>
<dbReference type="SFLD" id="SFLDS00014">
    <property type="entry name" value="RuBisCO"/>
    <property type="match status" value="1"/>
</dbReference>
<evidence type="ECO:0000259" key="1">
    <source>
        <dbReference type="Pfam" id="PF00016"/>
    </source>
</evidence>
<dbReference type="Proteomes" id="UP000092952">
    <property type="component" value="Chromosome"/>
</dbReference>
<gene>
    <name evidence="2" type="ORF">PG2T_15060</name>
</gene>
<dbReference type="SFLD" id="SFLDG00301">
    <property type="entry name" value="RuBisCO-like_proteins"/>
    <property type="match status" value="1"/>
</dbReference>
<dbReference type="InterPro" id="IPR033966">
    <property type="entry name" value="RuBisCO"/>
</dbReference>
<dbReference type="InterPro" id="IPR036422">
    <property type="entry name" value="RuBisCO_lsu_N_sf"/>
</dbReference>
<protein>
    <submittedName>
        <fullName evidence="2">Ribulose 1,5-bisphosphate carboxylase</fullName>
    </submittedName>
</protein>
<dbReference type="PANTHER" id="PTHR42704:SF17">
    <property type="entry name" value="RIBULOSE BISPHOSPHATE CARBOXYLASE LARGE CHAIN"/>
    <property type="match status" value="1"/>
</dbReference>
<feature type="domain" description="Ribulose bisphosphate carboxylase large subunit C-terminal" evidence="1">
    <location>
        <begin position="115"/>
        <end position="363"/>
    </location>
</feature>
<dbReference type="PANTHER" id="PTHR42704">
    <property type="entry name" value="RIBULOSE BISPHOSPHATE CARBOXYLASE"/>
    <property type="match status" value="1"/>
</dbReference>
<accession>A0A1B1YX58</accession>
<sequence>MDGRLGVHYALNLAAGEDAAGKAALIGLEQTVELPRSLLTAELAERFAGRVEAVQQTGPRRARVVLSYSLDAIGADLPQCLNLLFGNISLKPGIRVVDLEWPAALVTALGGPGHGIAGLRRLTGVSGRALLCTALKPMGLSATELASCCEAFARGGIDIIKDDHGLADQPAAPFAERLARCQEAVTRANAATGRHSQYFPNVTAPAALLAQRLAAAREAGCLGVLISPWLVGLDTLRLIRDQYGLAILAHPALTGSLFGRGAGMAPQLVLGDLFRLAGADAVIYPNAGGRFDFSAATCARINDHLRRPLGTLRPSLPAPAGGMDVARAGQWVRRYGPDTLLLIGGSLYAQGDLQRGAAALRAVVEGLGS</sequence>
<dbReference type="SUPFAM" id="SSF54966">
    <property type="entry name" value="RuBisCO, large subunit, small (N-terminal) domain"/>
    <property type="match status" value="1"/>
</dbReference>